<protein>
    <submittedName>
        <fullName evidence="3 4">F-box protein At5g07610-like</fullName>
    </submittedName>
</protein>
<dbReference type="InterPro" id="IPR055290">
    <property type="entry name" value="At3g26010-like"/>
</dbReference>
<evidence type="ECO:0000259" key="1">
    <source>
        <dbReference type="Pfam" id="PF07734"/>
    </source>
</evidence>
<evidence type="ECO:0000313" key="2">
    <source>
        <dbReference type="Proteomes" id="UP000515121"/>
    </source>
</evidence>
<sequence>MKKTKPSSSPISSAETIAHNQDLLFQFLIRIPPKPLLKLKLISKQWLSLISSLQFSHSHSLHHQNQGFLTPTALFLGIGNCYIPPFELPVLPLNPQTKVPILDFIDDPHFKILQSCNGLLLGHCCYKRNEGSRYFICNPTTRKFKMISLPVSQSGSLRAVNLAFDPIKSPYYKVICVRKLPSPSNRFGIYIYSSKSDEWDDSWISFGANEYIRFDYGVFCNGIIHWNSNGRKSLRFDLENKVLKKMPMLAPMFQAPEESEDEDSRYFGESRGHLHLGVTYMPLRLKFNVFEMAADYSHWFLKYSLNLDDAMKAFPDFGLPALDIYYGFRILSVIRSEGEVSKVVILVDCKAICYELKGGILLNLYELKQCPETLNRCPLNYIGVQVYQYFETLSCV</sequence>
<dbReference type="Pfam" id="PF07734">
    <property type="entry name" value="FBA_1"/>
    <property type="match status" value="1"/>
</dbReference>
<keyword evidence="2" id="KW-1185">Reference proteome</keyword>
<dbReference type="GeneID" id="111295032"/>
<dbReference type="NCBIfam" id="TIGR01640">
    <property type="entry name" value="F_box_assoc_1"/>
    <property type="match status" value="1"/>
</dbReference>
<dbReference type="AlphaFoldDB" id="A0A6P5YV20"/>
<dbReference type="OrthoDB" id="605328at2759"/>
<reference evidence="3 4" key="1">
    <citation type="submission" date="2025-04" db="UniProtKB">
        <authorList>
            <consortium name="RefSeq"/>
        </authorList>
    </citation>
    <scope>IDENTIFICATION</scope>
    <source>
        <tissue evidence="3 4">Fruit stalk</tissue>
    </source>
</reference>
<dbReference type="RefSeq" id="XP_022744113.1">
    <property type="nucleotide sequence ID" value="XM_022888378.1"/>
</dbReference>
<name>A0A6P5YV20_DURZI</name>
<organism evidence="2 3">
    <name type="scientific">Durio zibethinus</name>
    <name type="common">Durian</name>
    <dbReference type="NCBI Taxonomy" id="66656"/>
    <lineage>
        <taxon>Eukaryota</taxon>
        <taxon>Viridiplantae</taxon>
        <taxon>Streptophyta</taxon>
        <taxon>Embryophyta</taxon>
        <taxon>Tracheophyta</taxon>
        <taxon>Spermatophyta</taxon>
        <taxon>Magnoliopsida</taxon>
        <taxon>eudicotyledons</taxon>
        <taxon>Gunneridae</taxon>
        <taxon>Pentapetalae</taxon>
        <taxon>rosids</taxon>
        <taxon>malvids</taxon>
        <taxon>Malvales</taxon>
        <taxon>Malvaceae</taxon>
        <taxon>Helicteroideae</taxon>
        <taxon>Durio</taxon>
    </lineage>
</organism>
<dbReference type="PANTHER" id="PTHR35546:SF115">
    <property type="entry name" value="F-BOX DOMAIN-CONTAINING PROTEIN"/>
    <property type="match status" value="1"/>
</dbReference>
<gene>
    <name evidence="3 4" type="primary">LOC111295032</name>
</gene>
<dbReference type="KEGG" id="dzi:111295032"/>
<dbReference type="RefSeq" id="XP_022744112.1">
    <property type="nucleotide sequence ID" value="XM_022888377.1"/>
</dbReference>
<dbReference type="InterPro" id="IPR006527">
    <property type="entry name" value="F-box-assoc_dom_typ1"/>
</dbReference>
<feature type="domain" description="F-box associated beta-propeller type 1" evidence="1">
    <location>
        <begin position="108"/>
        <end position="246"/>
    </location>
</feature>
<dbReference type="InterPro" id="IPR017451">
    <property type="entry name" value="F-box-assoc_interact_dom"/>
</dbReference>
<proteinExistence type="predicted"/>
<accession>A0A6P5YV20</accession>
<evidence type="ECO:0000313" key="4">
    <source>
        <dbReference type="RefSeq" id="XP_022744113.1"/>
    </source>
</evidence>
<dbReference type="PANTHER" id="PTHR35546">
    <property type="entry name" value="F-BOX PROTEIN INTERACTION DOMAIN PROTEIN-RELATED"/>
    <property type="match status" value="1"/>
</dbReference>
<evidence type="ECO:0000313" key="3">
    <source>
        <dbReference type="RefSeq" id="XP_022744112.1"/>
    </source>
</evidence>
<dbReference type="Proteomes" id="UP000515121">
    <property type="component" value="Unplaced"/>
</dbReference>